<dbReference type="InterPro" id="IPR049730">
    <property type="entry name" value="SNF2/RAD54-like_C"/>
</dbReference>
<dbReference type="InterPro" id="IPR014001">
    <property type="entry name" value="Helicase_ATP-bd"/>
</dbReference>
<dbReference type="Proteomes" id="UP001210925">
    <property type="component" value="Unassembled WGS sequence"/>
</dbReference>
<reference evidence="6" key="1">
    <citation type="submission" date="2020-05" db="EMBL/GenBank/DDBJ databases">
        <title>Phylogenomic resolution of chytrid fungi.</title>
        <authorList>
            <person name="Stajich J.E."/>
            <person name="Amses K."/>
            <person name="Simmons R."/>
            <person name="Seto K."/>
            <person name="Myers J."/>
            <person name="Bonds A."/>
            <person name="Quandt C.A."/>
            <person name="Barry K."/>
            <person name="Liu P."/>
            <person name="Grigoriev I."/>
            <person name="Longcore J.E."/>
            <person name="James T.Y."/>
        </authorList>
    </citation>
    <scope>NUCLEOTIDE SEQUENCE</scope>
    <source>
        <strain evidence="6">PLAUS21</strain>
    </source>
</reference>
<dbReference type="PROSITE" id="PS51192">
    <property type="entry name" value="HELICASE_ATP_BIND_1"/>
    <property type="match status" value="1"/>
</dbReference>
<evidence type="ECO:0000259" key="5">
    <source>
        <dbReference type="PROSITE" id="PS51194"/>
    </source>
</evidence>
<organism evidence="6 7">
    <name type="scientific">Boothiomyces macroporosus</name>
    <dbReference type="NCBI Taxonomy" id="261099"/>
    <lineage>
        <taxon>Eukaryota</taxon>
        <taxon>Fungi</taxon>
        <taxon>Fungi incertae sedis</taxon>
        <taxon>Chytridiomycota</taxon>
        <taxon>Chytridiomycota incertae sedis</taxon>
        <taxon>Chytridiomycetes</taxon>
        <taxon>Rhizophydiales</taxon>
        <taxon>Terramycetaceae</taxon>
        <taxon>Boothiomyces</taxon>
    </lineage>
</organism>
<keyword evidence="3" id="KW-0067">ATP-binding</keyword>
<keyword evidence="1" id="KW-0547">Nucleotide-binding</keyword>
<dbReference type="SMART" id="SM00490">
    <property type="entry name" value="HELICc"/>
    <property type="match status" value="1"/>
</dbReference>
<feature type="domain" description="Helicase ATP-binding" evidence="4">
    <location>
        <begin position="299"/>
        <end position="465"/>
    </location>
</feature>
<protein>
    <submittedName>
        <fullName evidence="6">ATP-dependent helicase smarcad1</fullName>
    </submittedName>
</protein>
<sequence>MFSSPDKPIIIIPETPLAENKKITKPNRVPLFADYEQSLKSASDLFEDVYGTCDLPSNSKMKKGIDIPVLDQDKIDEENIFLGDNYSGRTAESTLSSVSSILIDFDEPVIEIDSEDDFPKKRRRLVRKDQLKSQSTPDIEVVAQVQKTVHGQDIPAEKSKPNIVESDDDADQHIGELITKLLNTESLGNIQESLLCSENQAQNIINHRPQSSYADWLEAVDKGVQKLITKHYTKLLEFQNVEDIFIHCDDVSQEIQSVLDSWNSKSKPCKYQCLDSQPEFVTKDFKLFPYQLIGVSWLYLLYVKGLGGILADEMGLGKSCQIVTFLGLLKSKGEGGLNLIIVPATVLDNWVRELHMWVPSLNVIAYTGDQNQRRELQMQILDSQDLDVIVTTYNQASGTMDRRFLRSLKCKTLILDEGHMIKNSSSQRAMHLKNLNIPFRLLLTGTPLQNNLKELLALLTFIMPDLFGPCFDQLSIIFDDQKSKSYKDVISKLQIERAKKMMTPFILQRLKQDVQSSLPPKIYKTEYCLRNQIQTELYDNILLSSKDSSQKLANVLMELRKLSNHQLLVRYNYKDKTLKAIAKVLMNEPEFLDSKEQYVYEDLQIMNDFEIHRLCSKFSRLSKFRLEESSWLDSGKISCLTELLKTLKSNGERVLLFSQFVMMLDILELVLNSMDIKFLRLDGSTPSADRIKLIDDYNKTPNITVFLLSTKACGLGINLTSANNVIIYDMDFNPHNDIQAEDRAHRLGQKKPVTIYRLILKDTVEEHILTLVNSKLLLNGKLKEKDPSKIVESGLIEIIQKDIENIP</sequence>
<evidence type="ECO:0000259" key="4">
    <source>
        <dbReference type="PROSITE" id="PS51192"/>
    </source>
</evidence>
<accession>A0AAD5UGQ4</accession>
<dbReference type="InterPro" id="IPR038718">
    <property type="entry name" value="SNF2-like_sf"/>
</dbReference>
<dbReference type="SMART" id="SM00487">
    <property type="entry name" value="DEXDc"/>
    <property type="match status" value="1"/>
</dbReference>
<evidence type="ECO:0000313" key="6">
    <source>
        <dbReference type="EMBL" id="KAJ3255091.1"/>
    </source>
</evidence>
<evidence type="ECO:0000256" key="3">
    <source>
        <dbReference type="ARBA" id="ARBA00022840"/>
    </source>
</evidence>
<dbReference type="InterPro" id="IPR001650">
    <property type="entry name" value="Helicase_C-like"/>
</dbReference>
<dbReference type="PANTHER" id="PTHR10799">
    <property type="entry name" value="SNF2/RAD54 HELICASE FAMILY"/>
    <property type="match status" value="1"/>
</dbReference>
<comment type="caution">
    <text evidence="6">The sequence shown here is derived from an EMBL/GenBank/DDBJ whole genome shotgun (WGS) entry which is preliminary data.</text>
</comment>
<evidence type="ECO:0000256" key="2">
    <source>
        <dbReference type="ARBA" id="ARBA00022801"/>
    </source>
</evidence>
<dbReference type="AlphaFoldDB" id="A0AAD5UGQ4"/>
<dbReference type="CDD" id="cd18793">
    <property type="entry name" value="SF2_C_SNF"/>
    <property type="match status" value="1"/>
</dbReference>
<dbReference type="Pfam" id="PF00271">
    <property type="entry name" value="Helicase_C"/>
    <property type="match status" value="1"/>
</dbReference>
<feature type="domain" description="Helicase C-terminal" evidence="5">
    <location>
        <begin position="639"/>
        <end position="807"/>
    </location>
</feature>
<dbReference type="SUPFAM" id="SSF52540">
    <property type="entry name" value="P-loop containing nucleoside triphosphate hydrolases"/>
    <property type="match status" value="2"/>
</dbReference>
<dbReference type="InterPro" id="IPR027417">
    <property type="entry name" value="P-loop_NTPase"/>
</dbReference>
<dbReference type="GO" id="GO:0004386">
    <property type="term" value="F:helicase activity"/>
    <property type="evidence" value="ECO:0007669"/>
    <property type="project" value="UniProtKB-KW"/>
</dbReference>
<dbReference type="InterPro" id="IPR000330">
    <property type="entry name" value="SNF2_N"/>
</dbReference>
<proteinExistence type="predicted"/>
<evidence type="ECO:0000313" key="7">
    <source>
        <dbReference type="Proteomes" id="UP001210925"/>
    </source>
</evidence>
<dbReference type="Pfam" id="PF00176">
    <property type="entry name" value="SNF2-rel_dom"/>
    <property type="match status" value="1"/>
</dbReference>
<keyword evidence="7" id="KW-1185">Reference proteome</keyword>
<dbReference type="GO" id="GO:0016787">
    <property type="term" value="F:hydrolase activity"/>
    <property type="evidence" value="ECO:0007669"/>
    <property type="project" value="UniProtKB-KW"/>
</dbReference>
<keyword evidence="6" id="KW-0347">Helicase</keyword>
<keyword evidence="2" id="KW-0378">Hydrolase</keyword>
<name>A0AAD5UGQ4_9FUNG</name>
<dbReference type="EMBL" id="JADGKB010000072">
    <property type="protein sequence ID" value="KAJ3255091.1"/>
    <property type="molecule type" value="Genomic_DNA"/>
</dbReference>
<dbReference type="PROSITE" id="PS51194">
    <property type="entry name" value="HELICASE_CTER"/>
    <property type="match status" value="1"/>
</dbReference>
<dbReference type="Gene3D" id="3.40.50.10810">
    <property type="entry name" value="Tandem AAA-ATPase domain"/>
    <property type="match status" value="1"/>
</dbReference>
<dbReference type="Gene3D" id="3.40.50.300">
    <property type="entry name" value="P-loop containing nucleotide triphosphate hydrolases"/>
    <property type="match status" value="1"/>
</dbReference>
<gene>
    <name evidence="6" type="primary">SMARCAD1</name>
    <name evidence="6" type="ORF">HK103_006634</name>
</gene>
<dbReference type="GO" id="GO:0005524">
    <property type="term" value="F:ATP binding"/>
    <property type="evidence" value="ECO:0007669"/>
    <property type="project" value="InterPro"/>
</dbReference>
<evidence type="ECO:0000256" key="1">
    <source>
        <dbReference type="ARBA" id="ARBA00022741"/>
    </source>
</evidence>